<dbReference type="GO" id="GO:0005975">
    <property type="term" value="P:carbohydrate metabolic process"/>
    <property type="evidence" value="ECO:0007669"/>
    <property type="project" value="InterPro"/>
</dbReference>
<name>A0A4R1R2A5_9FIRM</name>
<evidence type="ECO:0000313" key="1">
    <source>
        <dbReference type="EMBL" id="TCL59422.1"/>
    </source>
</evidence>
<dbReference type="RefSeq" id="WP_031392321.1">
    <property type="nucleotide sequence ID" value="NZ_JPNB01000002.1"/>
</dbReference>
<dbReference type="OrthoDB" id="9792651at2"/>
<organism evidence="1 2">
    <name type="scientific">Kineothrix alysoides</name>
    <dbReference type="NCBI Taxonomy" id="1469948"/>
    <lineage>
        <taxon>Bacteria</taxon>
        <taxon>Bacillati</taxon>
        <taxon>Bacillota</taxon>
        <taxon>Clostridia</taxon>
        <taxon>Lachnospirales</taxon>
        <taxon>Lachnospiraceae</taxon>
        <taxon>Kineothrix</taxon>
    </lineage>
</organism>
<sequence>MKIAVRMDDITPCMDWENFERFRGLLKEYGVKPLVGIVPDNRDENLNKDKDGGLPEEYFWEQVKVWKSEGWTVALHGYQHLYTQKKGGCFPLNRFSEFAGLSLEQQKRMLQAGKDIFTSHGIETDIFMAPAHSYDINTLRALKELGFMKLTDGFGSKPYMRGGIIFYPISFKLSSSLKKKQGVTTMVIHTNTMKDLDFDKCRRIFQSEEIISYEEYLKLKAVRRGWIGNAVEYGMASVKRLLVKFL</sequence>
<dbReference type="Gene3D" id="3.20.20.370">
    <property type="entry name" value="Glycoside hydrolase/deacetylase"/>
    <property type="match status" value="1"/>
</dbReference>
<gene>
    <name evidence="1" type="ORF">EDD76_104159</name>
</gene>
<dbReference type="AlphaFoldDB" id="A0A4R1R2A5"/>
<reference evidence="1 2" key="1">
    <citation type="submission" date="2019-03" db="EMBL/GenBank/DDBJ databases">
        <title>Genomic Encyclopedia of Type Strains, Phase IV (KMG-IV): sequencing the most valuable type-strain genomes for metagenomic binning, comparative biology and taxonomic classification.</title>
        <authorList>
            <person name="Goeker M."/>
        </authorList>
    </citation>
    <scope>NUCLEOTIDE SEQUENCE [LARGE SCALE GENOMIC DNA]</scope>
    <source>
        <strain evidence="1 2">DSM 100556</strain>
    </source>
</reference>
<protein>
    <submittedName>
        <fullName evidence="1">Uncharacterized protein DUF2334</fullName>
    </submittedName>
</protein>
<proteinExistence type="predicted"/>
<keyword evidence="2" id="KW-1185">Reference proteome</keyword>
<accession>A0A4R1R2A5</accession>
<dbReference type="STRING" id="1469948.GCA_000732725_03702"/>
<comment type="caution">
    <text evidence="1">The sequence shown here is derived from an EMBL/GenBank/DDBJ whole genome shotgun (WGS) entry which is preliminary data.</text>
</comment>
<dbReference type="SUPFAM" id="SSF88713">
    <property type="entry name" value="Glycoside hydrolase/deacetylase"/>
    <property type="match status" value="1"/>
</dbReference>
<evidence type="ECO:0000313" key="2">
    <source>
        <dbReference type="Proteomes" id="UP000295718"/>
    </source>
</evidence>
<dbReference type="InterPro" id="IPR011330">
    <property type="entry name" value="Glyco_hydro/deAcase_b/a-brl"/>
</dbReference>
<dbReference type="InterPro" id="IPR018763">
    <property type="entry name" value="DUF2334"/>
</dbReference>
<dbReference type="EMBL" id="SLUO01000004">
    <property type="protein sequence ID" value="TCL59422.1"/>
    <property type="molecule type" value="Genomic_DNA"/>
</dbReference>
<dbReference type="Proteomes" id="UP000295718">
    <property type="component" value="Unassembled WGS sequence"/>
</dbReference>
<dbReference type="Pfam" id="PF10096">
    <property type="entry name" value="DUF2334"/>
    <property type="match status" value="1"/>
</dbReference>